<organism evidence="3 4">
    <name type="scientific">Blepharisma stoltei</name>
    <dbReference type="NCBI Taxonomy" id="1481888"/>
    <lineage>
        <taxon>Eukaryota</taxon>
        <taxon>Sar</taxon>
        <taxon>Alveolata</taxon>
        <taxon>Ciliophora</taxon>
        <taxon>Postciliodesmatophora</taxon>
        <taxon>Heterotrichea</taxon>
        <taxon>Heterotrichida</taxon>
        <taxon>Blepharismidae</taxon>
        <taxon>Blepharisma</taxon>
    </lineage>
</organism>
<protein>
    <recommendedName>
        <fullName evidence="2">Dickkopf N-terminal cysteine-rich domain-containing protein</fullName>
    </recommendedName>
</protein>
<evidence type="ECO:0000313" key="3">
    <source>
        <dbReference type="EMBL" id="CAG9316481.1"/>
    </source>
</evidence>
<keyword evidence="4" id="KW-1185">Reference proteome</keyword>
<accession>A0AAU9J3Z8</accession>
<evidence type="ECO:0000259" key="2">
    <source>
        <dbReference type="Pfam" id="PF04706"/>
    </source>
</evidence>
<feature type="signal peptide" evidence="1">
    <location>
        <begin position="1"/>
        <end position="17"/>
    </location>
</feature>
<dbReference type="Pfam" id="PF04706">
    <property type="entry name" value="Dickkopf_N"/>
    <property type="match status" value="1"/>
</dbReference>
<sequence>MAKFGFLILSFLGFAIALDTSSCRLISCGSEASTGGNCVTASSTDITVSPCPSSDYCSNTAQFEDRSGWANAVCQTTPIVNATEKECPGKHTLVTWDRCCRDKDCYSHNCTSDDRCDPVLEGGTCTADEHCDAFHYCGSGVCTPTLSENSVCSYDNMCNPGFGCSYGYCTQYWSLDIGTLASDDKFCKTNYRDKYNKCDAITVWTSTGETIDNFPCTVPDTCSWKSITTGDTLETAACQCGGADAKSGFCSASYPNLGWDDALYPRMQYYTSVCSGAKAHSTDISTLYSCQSIWRDQKNFYTWVQAFYTYWPLYHSGVIDSCALDLDLFDPAYDMDAYESAGYFVVSAIILYLN</sequence>
<reference evidence="3" key="1">
    <citation type="submission" date="2021-09" db="EMBL/GenBank/DDBJ databases">
        <authorList>
            <consortium name="AG Swart"/>
            <person name="Singh M."/>
            <person name="Singh A."/>
            <person name="Seah K."/>
            <person name="Emmerich C."/>
        </authorList>
    </citation>
    <scope>NUCLEOTIDE SEQUENCE</scope>
    <source>
        <strain evidence="3">ATCC30299</strain>
    </source>
</reference>
<keyword evidence="1" id="KW-0732">Signal</keyword>
<dbReference type="EMBL" id="CAJZBQ010000016">
    <property type="protein sequence ID" value="CAG9316481.1"/>
    <property type="molecule type" value="Genomic_DNA"/>
</dbReference>
<evidence type="ECO:0000256" key="1">
    <source>
        <dbReference type="SAM" id="SignalP"/>
    </source>
</evidence>
<evidence type="ECO:0000313" key="4">
    <source>
        <dbReference type="Proteomes" id="UP001162131"/>
    </source>
</evidence>
<feature type="domain" description="Dickkopf N-terminal cysteine-rich" evidence="2">
    <location>
        <begin position="125"/>
        <end position="170"/>
    </location>
</feature>
<dbReference type="Proteomes" id="UP001162131">
    <property type="component" value="Unassembled WGS sequence"/>
</dbReference>
<comment type="caution">
    <text evidence="3">The sequence shown here is derived from an EMBL/GenBank/DDBJ whole genome shotgun (WGS) entry which is preliminary data.</text>
</comment>
<gene>
    <name evidence="3" type="ORF">BSTOLATCC_MIC16593</name>
</gene>
<name>A0AAU9J3Z8_9CILI</name>
<dbReference type="AlphaFoldDB" id="A0AAU9J3Z8"/>
<proteinExistence type="predicted"/>
<dbReference type="InterPro" id="IPR006796">
    <property type="entry name" value="Dickkopf_N"/>
</dbReference>
<feature type="chain" id="PRO_5043583320" description="Dickkopf N-terminal cysteine-rich domain-containing protein" evidence="1">
    <location>
        <begin position="18"/>
        <end position="354"/>
    </location>
</feature>